<evidence type="ECO:0000313" key="6">
    <source>
        <dbReference type="EMBL" id="GGB33626.1"/>
    </source>
</evidence>
<keyword evidence="3" id="KW-0804">Transcription</keyword>
<reference evidence="6" key="1">
    <citation type="journal article" date="2014" name="Int. J. Syst. Evol. Microbiol.">
        <title>Complete genome sequence of Corynebacterium casei LMG S-19264T (=DSM 44701T), isolated from a smear-ripened cheese.</title>
        <authorList>
            <consortium name="US DOE Joint Genome Institute (JGI-PGF)"/>
            <person name="Walter F."/>
            <person name="Albersmeier A."/>
            <person name="Kalinowski J."/>
            <person name="Ruckert C."/>
        </authorList>
    </citation>
    <scope>NUCLEOTIDE SEQUENCE</scope>
    <source>
        <strain evidence="6">CGMCC 1.12827</strain>
    </source>
</reference>
<dbReference type="InterPro" id="IPR036390">
    <property type="entry name" value="WH_DNA-bd_sf"/>
</dbReference>
<feature type="compositionally biased region" description="Polar residues" evidence="4">
    <location>
        <begin position="11"/>
        <end position="28"/>
    </location>
</feature>
<evidence type="ECO:0000256" key="2">
    <source>
        <dbReference type="ARBA" id="ARBA00023125"/>
    </source>
</evidence>
<organism evidence="6 7">
    <name type="scientific">Gordonia jinhuaensis</name>
    <dbReference type="NCBI Taxonomy" id="1517702"/>
    <lineage>
        <taxon>Bacteria</taxon>
        <taxon>Bacillati</taxon>
        <taxon>Actinomycetota</taxon>
        <taxon>Actinomycetes</taxon>
        <taxon>Mycobacteriales</taxon>
        <taxon>Gordoniaceae</taxon>
        <taxon>Gordonia</taxon>
    </lineage>
</organism>
<dbReference type="GO" id="GO:0003700">
    <property type="term" value="F:DNA-binding transcription factor activity"/>
    <property type="evidence" value="ECO:0007669"/>
    <property type="project" value="InterPro"/>
</dbReference>
<evidence type="ECO:0000256" key="1">
    <source>
        <dbReference type="ARBA" id="ARBA00023015"/>
    </source>
</evidence>
<dbReference type="InterPro" id="IPR001845">
    <property type="entry name" value="HTH_ArsR_DNA-bd_dom"/>
</dbReference>
<comment type="caution">
    <text evidence="6">The sequence shown here is derived from an EMBL/GenBank/DDBJ whole genome shotgun (WGS) entry which is preliminary data.</text>
</comment>
<dbReference type="AlphaFoldDB" id="A0A916WUF8"/>
<dbReference type="RefSeq" id="WP_188586658.1">
    <property type="nucleotide sequence ID" value="NZ_BMGC01000014.1"/>
</dbReference>
<dbReference type="InterPro" id="IPR036388">
    <property type="entry name" value="WH-like_DNA-bd_sf"/>
</dbReference>
<keyword evidence="1" id="KW-0805">Transcription regulation</keyword>
<dbReference type="SMART" id="SM00418">
    <property type="entry name" value="HTH_ARSR"/>
    <property type="match status" value="1"/>
</dbReference>
<sequence>MTRQIADPALTETTTPGTQYGRTPTASESADDFDRPLYEIKANLFKGLAHPIRIRVLEIIVAGGDDPTPVSELLRITGTEPTLLSQHLAVLKRNNVVTSTRVGNAAYYRVAHPMIPELLVIARQFLADSLGASRDQLGAMKSLPPLSGGTSGLATSRRR</sequence>
<dbReference type="PRINTS" id="PR00778">
    <property type="entry name" value="HTHARSR"/>
</dbReference>
<gene>
    <name evidence="6" type="ORF">GCM10011489_22210</name>
</gene>
<dbReference type="InterPro" id="IPR051011">
    <property type="entry name" value="Metal_resp_trans_reg"/>
</dbReference>
<feature type="region of interest" description="Disordered" evidence="4">
    <location>
        <begin position="1"/>
        <end position="30"/>
    </location>
</feature>
<evidence type="ECO:0000313" key="7">
    <source>
        <dbReference type="Proteomes" id="UP000621454"/>
    </source>
</evidence>
<accession>A0A916WUF8</accession>
<dbReference type="CDD" id="cd00090">
    <property type="entry name" value="HTH_ARSR"/>
    <property type="match status" value="1"/>
</dbReference>
<dbReference type="SUPFAM" id="SSF46785">
    <property type="entry name" value="Winged helix' DNA-binding domain"/>
    <property type="match status" value="1"/>
</dbReference>
<dbReference type="GO" id="GO:0003677">
    <property type="term" value="F:DNA binding"/>
    <property type="evidence" value="ECO:0007669"/>
    <property type="project" value="UniProtKB-KW"/>
</dbReference>
<keyword evidence="7" id="KW-1185">Reference proteome</keyword>
<feature type="domain" description="HTH arsR-type" evidence="5">
    <location>
        <begin position="33"/>
        <end position="130"/>
    </location>
</feature>
<proteinExistence type="predicted"/>
<protein>
    <recommendedName>
        <fullName evidence="5">HTH arsR-type domain-containing protein</fullName>
    </recommendedName>
</protein>
<dbReference type="Proteomes" id="UP000621454">
    <property type="component" value="Unassembled WGS sequence"/>
</dbReference>
<reference evidence="6" key="2">
    <citation type="submission" date="2020-09" db="EMBL/GenBank/DDBJ databases">
        <authorList>
            <person name="Sun Q."/>
            <person name="Zhou Y."/>
        </authorList>
    </citation>
    <scope>NUCLEOTIDE SEQUENCE</scope>
    <source>
        <strain evidence="6">CGMCC 1.12827</strain>
    </source>
</reference>
<dbReference type="PANTHER" id="PTHR43132">
    <property type="entry name" value="ARSENICAL RESISTANCE OPERON REPRESSOR ARSR-RELATED"/>
    <property type="match status" value="1"/>
</dbReference>
<dbReference type="NCBIfam" id="NF033788">
    <property type="entry name" value="HTH_metalloreg"/>
    <property type="match status" value="1"/>
</dbReference>
<keyword evidence="2" id="KW-0238">DNA-binding</keyword>
<evidence type="ECO:0000256" key="3">
    <source>
        <dbReference type="ARBA" id="ARBA00023163"/>
    </source>
</evidence>
<dbReference type="PANTHER" id="PTHR43132:SF2">
    <property type="entry name" value="ARSENICAL RESISTANCE OPERON REPRESSOR ARSR-RELATED"/>
    <property type="match status" value="1"/>
</dbReference>
<dbReference type="InterPro" id="IPR011991">
    <property type="entry name" value="ArsR-like_HTH"/>
</dbReference>
<dbReference type="PROSITE" id="PS50987">
    <property type="entry name" value="HTH_ARSR_2"/>
    <property type="match status" value="1"/>
</dbReference>
<evidence type="ECO:0000256" key="4">
    <source>
        <dbReference type="SAM" id="MobiDB-lite"/>
    </source>
</evidence>
<evidence type="ECO:0000259" key="5">
    <source>
        <dbReference type="PROSITE" id="PS50987"/>
    </source>
</evidence>
<dbReference type="EMBL" id="BMGC01000014">
    <property type="protein sequence ID" value="GGB33626.1"/>
    <property type="molecule type" value="Genomic_DNA"/>
</dbReference>
<dbReference type="Pfam" id="PF12840">
    <property type="entry name" value="HTH_20"/>
    <property type="match status" value="1"/>
</dbReference>
<name>A0A916WUF8_9ACTN</name>
<dbReference type="Gene3D" id="1.10.10.10">
    <property type="entry name" value="Winged helix-like DNA-binding domain superfamily/Winged helix DNA-binding domain"/>
    <property type="match status" value="1"/>
</dbReference>